<dbReference type="InterPro" id="IPR000182">
    <property type="entry name" value="GNAT_dom"/>
</dbReference>
<accession>A0A810MYM9</accession>
<gene>
    <name evidence="2" type="ORF">Prubr_20900</name>
</gene>
<dbReference type="GO" id="GO:0016747">
    <property type="term" value="F:acyltransferase activity, transferring groups other than amino-acyl groups"/>
    <property type="evidence" value="ECO:0007669"/>
    <property type="project" value="InterPro"/>
</dbReference>
<name>A0A810MYM9_9ACTN</name>
<dbReference type="PROSITE" id="PS51186">
    <property type="entry name" value="GNAT"/>
    <property type="match status" value="1"/>
</dbReference>
<dbReference type="InterPro" id="IPR016181">
    <property type="entry name" value="Acyl_CoA_acyltransferase"/>
</dbReference>
<reference evidence="2" key="1">
    <citation type="submission" date="2020-08" db="EMBL/GenBank/DDBJ databases">
        <title>Whole genome shotgun sequence of Polymorphospora rubra NBRC 101157.</title>
        <authorList>
            <person name="Komaki H."/>
            <person name="Tamura T."/>
        </authorList>
    </citation>
    <scope>NUCLEOTIDE SEQUENCE</scope>
    <source>
        <strain evidence="2">NBRC 101157</strain>
    </source>
</reference>
<dbReference type="RefSeq" id="WP_212824276.1">
    <property type="nucleotide sequence ID" value="NZ_AP023359.1"/>
</dbReference>
<dbReference type="Pfam" id="PF00583">
    <property type="entry name" value="Acetyltransf_1"/>
    <property type="match status" value="1"/>
</dbReference>
<dbReference type="EMBL" id="AP023359">
    <property type="protein sequence ID" value="BCJ65069.1"/>
    <property type="molecule type" value="Genomic_DNA"/>
</dbReference>
<dbReference type="AlphaFoldDB" id="A0A810MYM9"/>
<keyword evidence="3" id="KW-1185">Reference proteome</keyword>
<dbReference type="Proteomes" id="UP000680866">
    <property type="component" value="Chromosome"/>
</dbReference>
<organism evidence="2 3">
    <name type="scientific">Polymorphospora rubra</name>
    <dbReference type="NCBI Taxonomy" id="338584"/>
    <lineage>
        <taxon>Bacteria</taxon>
        <taxon>Bacillati</taxon>
        <taxon>Actinomycetota</taxon>
        <taxon>Actinomycetes</taxon>
        <taxon>Micromonosporales</taxon>
        <taxon>Micromonosporaceae</taxon>
        <taxon>Polymorphospora</taxon>
    </lineage>
</organism>
<evidence type="ECO:0000313" key="3">
    <source>
        <dbReference type="Proteomes" id="UP000680866"/>
    </source>
</evidence>
<sequence length="151" mass="17427">MDLILIEKRRQPSDDREFWFLFEYSNEFNSDWWNSHDLRVGAWAFLEIRDGDIEVARIHLRAEVPIGHYAGTPQLGAAALGIQFIEVAESRRGQGIGTKAVQMLVERYPGRRLVAFSEADRFWASLGWRRYDHSDGADRFQAVFIQPELGA</sequence>
<evidence type="ECO:0000313" key="2">
    <source>
        <dbReference type="EMBL" id="BCJ65069.1"/>
    </source>
</evidence>
<evidence type="ECO:0000259" key="1">
    <source>
        <dbReference type="PROSITE" id="PS51186"/>
    </source>
</evidence>
<dbReference type="SUPFAM" id="SSF55729">
    <property type="entry name" value="Acyl-CoA N-acyltransferases (Nat)"/>
    <property type="match status" value="1"/>
</dbReference>
<dbReference type="Gene3D" id="3.40.630.30">
    <property type="match status" value="1"/>
</dbReference>
<dbReference type="KEGG" id="pry:Prubr_20900"/>
<protein>
    <recommendedName>
        <fullName evidence="1">N-acetyltransferase domain-containing protein</fullName>
    </recommendedName>
</protein>
<proteinExistence type="predicted"/>
<feature type="domain" description="N-acetyltransferase" evidence="1">
    <location>
        <begin position="1"/>
        <end position="150"/>
    </location>
</feature>